<proteinExistence type="predicted"/>
<dbReference type="GO" id="GO:0006259">
    <property type="term" value="P:DNA metabolic process"/>
    <property type="evidence" value="ECO:0007669"/>
    <property type="project" value="InterPro"/>
</dbReference>
<sequence>MSTSALKAAATGTAAQTRAERPATIAGLLTDPKIKAQMALALPKHISPDRLARIALTEVRKIPKLAQCDQTSFLGAIMQCAALGLEPGGALGHCYLIPFENRRQNRTEVQFIVGYRGMIDLARRSGQIVSLEARAVYAKDHFKVRLGLDSSIEHEPDWEADDRGELTFVYAVAKLRDGGVQFEVMSRKEIERVRNESQGYKTAARLAKPGQEPNSPWASHFEEMAKKTVIRRLFKYLPVSIEIQRAVGLDEQADAGVPQDNPLVIDGEFSHVEQQSLQDSGEQPDGLTAQDVLASITAAQDRDALDSAWDMASLLPAGLDRKPIHDAYQARLSELEAN</sequence>
<dbReference type="RefSeq" id="WP_121037284.1">
    <property type="nucleotide sequence ID" value="NZ_RCDC01000004.1"/>
</dbReference>
<evidence type="ECO:0000313" key="2">
    <source>
        <dbReference type="Proteomes" id="UP000274786"/>
    </source>
</evidence>
<gene>
    <name evidence="1" type="ORF">BCL79_0657</name>
</gene>
<dbReference type="Proteomes" id="UP000274786">
    <property type="component" value="Unassembled WGS sequence"/>
</dbReference>
<dbReference type="GO" id="GO:0003677">
    <property type="term" value="F:DNA binding"/>
    <property type="evidence" value="ECO:0007669"/>
    <property type="project" value="InterPro"/>
</dbReference>
<dbReference type="InterPro" id="IPR018330">
    <property type="entry name" value="RecT_fam"/>
</dbReference>
<dbReference type="OrthoDB" id="5124088at2"/>
<dbReference type="NCBIfam" id="TIGR00616">
    <property type="entry name" value="rect"/>
    <property type="match status" value="1"/>
</dbReference>
<dbReference type="AlphaFoldDB" id="A0A498CGZ6"/>
<accession>A0A498CGZ6</accession>
<name>A0A498CGZ6_9GAMM</name>
<reference evidence="1 2" key="1">
    <citation type="submission" date="2018-10" db="EMBL/GenBank/DDBJ databases">
        <title>Comparative analysis of microorganisms from saline springs in Andes Mountain Range, Colombia.</title>
        <authorList>
            <person name="Rubin E."/>
        </authorList>
    </citation>
    <scope>NUCLEOTIDE SEQUENCE [LARGE SCALE GENOMIC DNA]</scope>
    <source>
        <strain evidence="1 2">USBA GBX 843</strain>
    </source>
</reference>
<dbReference type="InterPro" id="IPR004590">
    <property type="entry name" value="ssDNA_annealing_RecT"/>
</dbReference>
<dbReference type="NCBIfam" id="NF007351">
    <property type="entry name" value="PRK09846.1"/>
    <property type="match status" value="1"/>
</dbReference>
<comment type="caution">
    <text evidence="1">The sequence shown here is derived from an EMBL/GenBank/DDBJ whole genome shotgun (WGS) entry which is preliminary data.</text>
</comment>
<dbReference type="EMBL" id="RCDC01000004">
    <property type="protein sequence ID" value="RLK56273.1"/>
    <property type="molecule type" value="Genomic_DNA"/>
</dbReference>
<protein>
    <submittedName>
        <fullName evidence="1">Recombination protein RecT</fullName>
    </submittedName>
</protein>
<dbReference type="Pfam" id="PF03837">
    <property type="entry name" value="RecT"/>
    <property type="match status" value="1"/>
</dbReference>
<organism evidence="1 2">
    <name type="scientific">Stenotrophomonas rhizophila</name>
    <dbReference type="NCBI Taxonomy" id="216778"/>
    <lineage>
        <taxon>Bacteria</taxon>
        <taxon>Pseudomonadati</taxon>
        <taxon>Pseudomonadota</taxon>
        <taxon>Gammaproteobacteria</taxon>
        <taxon>Lysobacterales</taxon>
        <taxon>Lysobacteraceae</taxon>
        <taxon>Stenotrophomonas</taxon>
    </lineage>
</organism>
<evidence type="ECO:0000313" key="1">
    <source>
        <dbReference type="EMBL" id="RLK56273.1"/>
    </source>
</evidence>